<gene>
    <name evidence="1" type="ORF">JF625_02055</name>
</gene>
<dbReference type="Pfam" id="PF12831">
    <property type="entry name" value="FAD_oxidored"/>
    <property type="match status" value="1"/>
</dbReference>
<dbReference type="GO" id="GO:0009435">
    <property type="term" value="P:NAD+ biosynthetic process"/>
    <property type="evidence" value="ECO:0007669"/>
    <property type="project" value="InterPro"/>
</dbReference>
<accession>A0A952FIT7</accession>
<comment type="caution">
    <text evidence="1">The sequence shown here is derived from an EMBL/GenBank/DDBJ whole genome shotgun (WGS) entry which is preliminary data.</text>
</comment>
<name>A0A952FIT7_9PROT</name>
<dbReference type="EMBL" id="JAEKLZ010000061">
    <property type="protein sequence ID" value="MBW8723930.1"/>
    <property type="molecule type" value="Genomic_DNA"/>
</dbReference>
<protein>
    <submittedName>
        <fullName evidence="1">FAD-dependent oxidoreductase</fullName>
    </submittedName>
</protein>
<dbReference type="PANTHER" id="PTHR42716:SF1">
    <property type="entry name" value="SLL0471 PROTEIN"/>
    <property type="match status" value="1"/>
</dbReference>
<dbReference type="Proteomes" id="UP000700706">
    <property type="component" value="Unassembled WGS sequence"/>
</dbReference>
<proteinExistence type="predicted"/>
<dbReference type="PANTHER" id="PTHR42716">
    <property type="entry name" value="L-ASPARTATE OXIDASE"/>
    <property type="match status" value="1"/>
</dbReference>
<reference evidence="1" key="1">
    <citation type="submission" date="2020-06" db="EMBL/GenBank/DDBJ databases">
        <title>Stable isotope informed genome-resolved metagenomics uncovers potential trophic interactions in rhizosphere soil.</title>
        <authorList>
            <person name="Starr E.P."/>
            <person name="Shi S."/>
            <person name="Blazewicz S.J."/>
            <person name="Koch B.J."/>
            <person name="Probst A.J."/>
            <person name="Hungate B.A."/>
            <person name="Pett-Ridge J."/>
            <person name="Firestone M.K."/>
            <person name="Banfield J.F."/>
        </authorList>
    </citation>
    <scope>NUCLEOTIDE SEQUENCE</scope>
    <source>
        <strain evidence="1">YM_69_17</strain>
    </source>
</reference>
<evidence type="ECO:0000313" key="1">
    <source>
        <dbReference type="EMBL" id="MBW8723930.1"/>
    </source>
</evidence>
<dbReference type="GO" id="GO:0008734">
    <property type="term" value="F:L-aspartate oxidase activity"/>
    <property type="evidence" value="ECO:0007669"/>
    <property type="project" value="InterPro"/>
</dbReference>
<organism evidence="1 2">
    <name type="scientific">Inquilinus limosus</name>
    <dbReference type="NCBI Taxonomy" id="171674"/>
    <lineage>
        <taxon>Bacteria</taxon>
        <taxon>Pseudomonadati</taxon>
        <taxon>Pseudomonadota</taxon>
        <taxon>Alphaproteobacteria</taxon>
        <taxon>Rhodospirillales</taxon>
        <taxon>Rhodospirillaceae</taxon>
        <taxon>Inquilinus</taxon>
    </lineage>
</organism>
<sequence>MTLEFDADVLVVGGGLGGVAAALASLRCGRSVILTEEYDWLGGQLTSQAVPPDEHSWVERFGVTASYRALRDGIREHYRRHYPLTEGARAWRDLNPGAGWVSRLCHEPRVGLAVIEAMLAPWRGPGRLKVLQPYRPVAADVDGDRVRAIRLAHRDGGPDIVARGRYVLDATETGSLLPLTGTEYVTGFESRSETGEPSAPWAAQPLNMQAVSICFALDHVDGNHVGDRPANYAFWRDYRPELPTSG</sequence>
<dbReference type="InterPro" id="IPR005288">
    <property type="entry name" value="NadB"/>
</dbReference>
<evidence type="ECO:0000313" key="2">
    <source>
        <dbReference type="Proteomes" id="UP000700706"/>
    </source>
</evidence>
<dbReference type="SUPFAM" id="SSF51905">
    <property type="entry name" value="FAD/NAD(P)-binding domain"/>
    <property type="match status" value="1"/>
</dbReference>
<dbReference type="AlphaFoldDB" id="A0A952FIT7"/>
<dbReference type="Gene3D" id="3.50.50.60">
    <property type="entry name" value="FAD/NAD(P)-binding domain"/>
    <property type="match status" value="1"/>
</dbReference>
<dbReference type="InterPro" id="IPR036188">
    <property type="entry name" value="FAD/NAD-bd_sf"/>
</dbReference>